<dbReference type="InterPro" id="IPR036514">
    <property type="entry name" value="SGNH_hydro_sf"/>
</dbReference>
<keyword evidence="5" id="KW-0574">Periplasm</keyword>
<keyword evidence="3" id="KW-0808">Transferase</keyword>
<dbReference type="UniPathway" id="UPA00286"/>
<evidence type="ECO:0000256" key="3">
    <source>
        <dbReference type="ARBA" id="ARBA00022679"/>
    </source>
</evidence>
<dbReference type="EMBL" id="CZDF01000172">
    <property type="protein sequence ID" value="CUR35068.1"/>
    <property type="molecule type" value="Genomic_DNA"/>
</dbReference>
<accession>A0A1J1LTB2</accession>
<dbReference type="AlphaFoldDB" id="A0A1J1LTB2"/>
<dbReference type="OrthoDB" id="9777593at2"/>
<gene>
    <name evidence="9" type="ORF">PL9214650507</name>
</gene>
<organism evidence="9 10">
    <name type="scientific">Planktothrix tepida PCC 9214</name>
    <dbReference type="NCBI Taxonomy" id="671072"/>
    <lineage>
        <taxon>Bacteria</taxon>
        <taxon>Bacillati</taxon>
        <taxon>Cyanobacteriota</taxon>
        <taxon>Cyanophyceae</taxon>
        <taxon>Oscillatoriophycideae</taxon>
        <taxon>Oscillatoriales</taxon>
        <taxon>Microcoleaceae</taxon>
        <taxon>Planktothrix</taxon>
    </lineage>
</organism>
<keyword evidence="10" id="KW-1185">Reference proteome</keyword>
<comment type="subcellular location">
    <subcellularLocation>
        <location evidence="1">Periplasm</location>
    </subcellularLocation>
</comment>
<proteinExistence type="predicted"/>
<keyword evidence="7" id="KW-1133">Transmembrane helix</keyword>
<name>A0A1J1LTB2_9CYAN</name>
<dbReference type="InterPro" id="IPR031811">
    <property type="entry name" value="ALGX/ALGJ_SGNH-like"/>
</dbReference>
<keyword evidence="7" id="KW-0812">Transmembrane</keyword>
<evidence type="ECO:0000256" key="7">
    <source>
        <dbReference type="SAM" id="Phobius"/>
    </source>
</evidence>
<dbReference type="SUPFAM" id="SSF52266">
    <property type="entry name" value="SGNH hydrolase"/>
    <property type="match status" value="1"/>
</dbReference>
<evidence type="ECO:0000256" key="4">
    <source>
        <dbReference type="ARBA" id="ARBA00022729"/>
    </source>
</evidence>
<keyword evidence="4" id="KW-0732">Signal</keyword>
<feature type="domain" description="AlgX/AlgJ SGNH hydrolase-like" evidence="8">
    <location>
        <begin position="252"/>
        <end position="363"/>
    </location>
</feature>
<evidence type="ECO:0000256" key="1">
    <source>
        <dbReference type="ARBA" id="ARBA00004418"/>
    </source>
</evidence>
<reference evidence="10" key="1">
    <citation type="submission" date="2015-10" db="EMBL/GenBank/DDBJ databases">
        <authorList>
            <person name="Regsiter A."/>
            <person name="william w."/>
        </authorList>
    </citation>
    <scope>NUCLEOTIDE SEQUENCE [LARGE SCALE GENOMIC DNA]</scope>
</reference>
<protein>
    <recommendedName>
        <fullName evidence="8">AlgX/AlgJ SGNH hydrolase-like domain-containing protein</fullName>
    </recommendedName>
</protein>
<evidence type="ECO:0000256" key="6">
    <source>
        <dbReference type="ARBA" id="ARBA00022841"/>
    </source>
</evidence>
<dbReference type="GO" id="GO:0016740">
    <property type="term" value="F:transferase activity"/>
    <property type="evidence" value="ECO:0007669"/>
    <property type="project" value="UniProtKB-KW"/>
</dbReference>
<evidence type="ECO:0000259" key="8">
    <source>
        <dbReference type="Pfam" id="PF16822"/>
    </source>
</evidence>
<feature type="transmembrane region" description="Helical" evidence="7">
    <location>
        <begin position="15"/>
        <end position="40"/>
    </location>
</feature>
<dbReference type="Proteomes" id="UP000184315">
    <property type="component" value="Unassembled WGS sequence"/>
</dbReference>
<dbReference type="Gene3D" id="3.40.50.1110">
    <property type="entry name" value="SGNH hydrolase"/>
    <property type="match status" value="1"/>
</dbReference>
<dbReference type="GO" id="GO:0042597">
    <property type="term" value="C:periplasmic space"/>
    <property type="evidence" value="ECO:0007669"/>
    <property type="project" value="UniProtKB-SubCell"/>
</dbReference>
<evidence type="ECO:0000256" key="2">
    <source>
        <dbReference type="ARBA" id="ARBA00005182"/>
    </source>
</evidence>
<evidence type="ECO:0000256" key="5">
    <source>
        <dbReference type="ARBA" id="ARBA00022764"/>
    </source>
</evidence>
<keyword evidence="6" id="KW-0016">Alginate biosynthesis</keyword>
<dbReference type="RefSeq" id="WP_072721991.1">
    <property type="nucleotide sequence ID" value="NZ_LN889813.1"/>
</dbReference>
<keyword evidence="7" id="KW-0472">Membrane</keyword>
<comment type="pathway">
    <text evidence="2">Glycan biosynthesis; alginate biosynthesis.</text>
</comment>
<sequence>MTELKTKLKSWTEKLLLMMVGVIAGLLIIETFAISTGFAIPPMESWHRLFSEVYQGDARLGFKPKPNLKNFEFVWQNAGVSEVINTDSYGFRNLGRDYTTSNLYFVGDSFTWGQWVNRDKTFYGLIESELQQPVISLGVPVYGFEQYEALFRDWIVKYKPKNTVLCIFANDLHKTSLMKDFLARTTQPISWYEKTFLYQLIYNNYYSVNVIKTAGNGIRLASIRSFDRKPFNQTGGIGPDIDYLTSNTHLEVEAALSRIIDLTQEHQIKLLVFLIPSKESTYIQEYTKLFPNKIKYIETEEIGYQRLCNLAKTKDVTCLDLTEAFRQNSEGEKLYFDLDNHWNVAGHQLASRLILDILQPEKDVDSKTNVEAISVNQFPSLATHEVL</sequence>
<evidence type="ECO:0000313" key="9">
    <source>
        <dbReference type="EMBL" id="CUR35068.1"/>
    </source>
</evidence>
<evidence type="ECO:0000313" key="10">
    <source>
        <dbReference type="Proteomes" id="UP000184315"/>
    </source>
</evidence>
<dbReference type="Pfam" id="PF16822">
    <property type="entry name" value="ALGX"/>
    <property type="match status" value="1"/>
</dbReference>
<dbReference type="GO" id="GO:0042121">
    <property type="term" value="P:alginic acid biosynthetic process"/>
    <property type="evidence" value="ECO:0007669"/>
    <property type="project" value="UniProtKB-UniPathway"/>
</dbReference>
<dbReference type="STRING" id="671072.PL9214650507"/>